<dbReference type="PANTHER" id="PTHR31585:SF5">
    <property type="entry name" value="RNA-BINDING S4 DOMAIN-CONTAINING PROTEIN"/>
    <property type="match status" value="1"/>
</dbReference>
<dbReference type="GO" id="GO:0016020">
    <property type="term" value="C:membrane"/>
    <property type="evidence" value="ECO:0007669"/>
    <property type="project" value="UniProtKB-SubCell"/>
</dbReference>
<evidence type="ECO:0000256" key="7">
    <source>
        <dbReference type="SAM" id="MobiDB-lite"/>
    </source>
</evidence>
<dbReference type="OrthoDB" id="754047at2759"/>
<dbReference type="PANTHER" id="PTHR31585">
    <property type="entry name" value="FOLATE-BIOPTERIN TRANSPORTER 1, CHLOROPLASTIC"/>
    <property type="match status" value="1"/>
</dbReference>
<evidence type="ECO:0000256" key="6">
    <source>
        <dbReference type="ARBA" id="ARBA00023136"/>
    </source>
</evidence>
<evidence type="ECO:0000256" key="2">
    <source>
        <dbReference type="ARBA" id="ARBA00007015"/>
    </source>
</evidence>
<feature type="transmembrane region" description="Helical" evidence="8">
    <location>
        <begin position="159"/>
        <end position="177"/>
    </location>
</feature>
<proteinExistence type="inferred from homology"/>
<accession>A0A8K1FMK8</accession>
<dbReference type="SUPFAM" id="SSF103473">
    <property type="entry name" value="MFS general substrate transporter"/>
    <property type="match status" value="1"/>
</dbReference>
<name>A0A8K1FMK8_PYTOL</name>
<dbReference type="InterPro" id="IPR039309">
    <property type="entry name" value="BT1"/>
</dbReference>
<dbReference type="InterPro" id="IPR036259">
    <property type="entry name" value="MFS_trans_sf"/>
</dbReference>
<feature type="compositionally biased region" description="Polar residues" evidence="7">
    <location>
        <begin position="18"/>
        <end position="31"/>
    </location>
</feature>
<keyword evidence="3" id="KW-0813">Transport</keyword>
<sequence>MGRLTSKSLLKKDAKKTSGASYSEKTASTSPPVVADTSKAGIHHTPSYQSEIIVESKEESAVMRKIRERRESDMVPAKKGVVKLMEREHFGLLVNYGCIGFLNGLLPAIIYPFFKLYLNMASYQVTAANTIIMLPWSYKTLFGILTDHYPIWGYRRKSYILIGWLVCFVALMVLAYSPHVKPYYRSGEIQRTRNTLHRAVDNEEAPKAGARYLVELMFVCLGYVITDVACDGIMVELAQHEHIEVRGTAQSTIYMVRFSGNFAGGLVAALCFNGSEYGGTFKWSIQYETVFFTCAIITILGCVSTIFMLVEEPYCPEEDRYPFREMWRIIKQRAIWQMMAFHFLNSFFSNFGFSGFSAIQEYWVGVEPLNNSIATCASTFLCVAATFLMKMYFLNTSWRKLMLICSLFCICVSFSVGMIVTFDVLRNQWFFLGGPQLAVIPDGMRHVISGFVTVEIAEHGFEGATYSLLTTVHNLASPFAASMYNLVDAHFDVSDADIASDSDHVRWQVTYCLMIALGMQILGLFTILLLPNQKLEAQELKYHGTSSRLAGVLALVGLVFALGWATTVNMLSIQSSTACLRIAGGHGCP</sequence>
<keyword evidence="10" id="KW-1185">Reference proteome</keyword>
<dbReference type="Proteomes" id="UP000794436">
    <property type="component" value="Unassembled WGS sequence"/>
</dbReference>
<dbReference type="Pfam" id="PF03092">
    <property type="entry name" value="BT1"/>
    <property type="match status" value="1"/>
</dbReference>
<feature type="transmembrane region" description="Helical" evidence="8">
    <location>
        <begin position="120"/>
        <end position="138"/>
    </location>
</feature>
<evidence type="ECO:0000256" key="1">
    <source>
        <dbReference type="ARBA" id="ARBA00004141"/>
    </source>
</evidence>
<comment type="caution">
    <text evidence="9">The sequence shown here is derived from an EMBL/GenBank/DDBJ whole genome shotgun (WGS) entry which is preliminary data.</text>
</comment>
<feature type="region of interest" description="Disordered" evidence="7">
    <location>
        <begin position="1"/>
        <end position="40"/>
    </location>
</feature>
<evidence type="ECO:0000256" key="5">
    <source>
        <dbReference type="ARBA" id="ARBA00022989"/>
    </source>
</evidence>
<feature type="transmembrane region" description="Helical" evidence="8">
    <location>
        <begin position="93"/>
        <end position="114"/>
    </location>
</feature>
<protein>
    <submittedName>
        <fullName evidence="9">Uncharacterized protein</fullName>
    </submittedName>
</protein>
<dbReference type="AlphaFoldDB" id="A0A8K1FMK8"/>
<comment type="similarity">
    <text evidence="2">Belongs to the major facilitator superfamily. Folate-biopterin transporter (TC 2.A.71) family.</text>
</comment>
<keyword evidence="4 8" id="KW-0812">Transmembrane</keyword>
<evidence type="ECO:0000313" key="9">
    <source>
        <dbReference type="EMBL" id="TMW68356.1"/>
    </source>
</evidence>
<evidence type="ECO:0000313" key="10">
    <source>
        <dbReference type="Proteomes" id="UP000794436"/>
    </source>
</evidence>
<keyword evidence="5 8" id="KW-1133">Transmembrane helix</keyword>
<feature type="transmembrane region" description="Helical" evidence="8">
    <location>
        <begin position="290"/>
        <end position="310"/>
    </location>
</feature>
<feature type="transmembrane region" description="Helical" evidence="8">
    <location>
        <begin position="371"/>
        <end position="389"/>
    </location>
</feature>
<feature type="transmembrane region" description="Helical" evidence="8">
    <location>
        <begin position="401"/>
        <end position="422"/>
    </location>
</feature>
<feature type="transmembrane region" description="Helical" evidence="8">
    <location>
        <begin position="508"/>
        <end position="530"/>
    </location>
</feature>
<reference evidence="9" key="1">
    <citation type="submission" date="2019-03" db="EMBL/GenBank/DDBJ databases">
        <title>Long read genome sequence of the mycoparasitic Pythium oligandrum ATCC 38472 isolated from sugarbeet rhizosphere.</title>
        <authorList>
            <person name="Gaulin E."/>
        </authorList>
    </citation>
    <scope>NUCLEOTIDE SEQUENCE</scope>
    <source>
        <strain evidence="9">ATCC 38472_TT</strain>
    </source>
</reference>
<dbReference type="Gene3D" id="1.20.1250.20">
    <property type="entry name" value="MFS general substrate transporter like domains"/>
    <property type="match status" value="1"/>
</dbReference>
<evidence type="ECO:0000256" key="8">
    <source>
        <dbReference type="SAM" id="Phobius"/>
    </source>
</evidence>
<evidence type="ECO:0000256" key="3">
    <source>
        <dbReference type="ARBA" id="ARBA00022448"/>
    </source>
</evidence>
<evidence type="ECO:0000256" key="4">
    <source>
        <dbReference type="ARBA" id="ARBA00022692"/>
    </source>
</evidence>
<gene>
    <name evidence="9" type="ORF">Poli38472_005824</name>
</gene>
<feature type="transmembrane region" description="Helical" evidence="8">
    <location>
        <begin position="334"/>
        <end position="359"/>
    </location>
</feature>
<comment type="subcellular location">
    <subcellularLocation>
        <location evidence="1">Membrane</location>
        <topology evidence="1">Multi-pass membrane protein</topology>
    </subcellularLocation>
</comment>
<keyword evidence="6 8" id="KW-0472">Membrane</keyword>
<dbReference type="EMBL" id="SPLM01000002">
    <property type="protein sequence ID" value="TMW68356.1"/>
    <property type="molecule type" value="Genomic_DNA"/>
</dbReference>
<organism evidence="9 10">
    <name type="scientific">Pythium oligandrum</name>
    <name type="common">Mycoparasitic fungus</name>
    <dbReference type="NCBI Taxonomy" id="41045"/>
    <lineage>
        <taxon>Eukaryota</taxon>
        <taxon>Sar</taxon>
        <taxon>Stramenopiles</taxon>
        <taxon>Oomycota</taxon>
        <taxon>Peronosporomycetes</taxon>
        <taxon>Pythiales</taxon>
        <taxon>Pythiaceae</taxon>
        <taxon>Pythium</taxon>
    </lineage>
</organism>
<feature type="transmembrane region" description="Helical" evidence="8">
    <location>
        <begin position="550"/>
        <end position="571"/>
    </location>
</feature>